<dbReference type="GO" id="GO:0006304">
    <property type="term" value="P:DNA modification"/>
    <property type="evidence" value="ECO:0007669"/>
    <property type="project" value="InterPro"/>
</dbReference>
<proteinExistence type="predicted"/>
<dbReference type="InterPro" id="IPR050742">
    <property type="entry name" value="Helicase_Restrict-Modif_Enz"/>
</dbReference>
<gene>
    <name evidence="3" type="primary">hsdR</name>
    <name evidence="3" type="ordered locus">HCH_05026</name>
</gene>
<dbReference type="AlphaFoldDB" id="Q2SCB4"/>
<dbReference type="GO" id="GO:0009035">
    <property type="term" value="F:type I site-specific deoxyribonuclease activity"/>
    <property type="evidence" value="ECO:0007669"/>
    <property type="project" value="UniProtKB-EC"/>
</dbReference>
<dbReference type="EMBL" id="CP000155">
    <property type="protein sequence ID" value="ABC31710.1"/>
    <property type="molecule type" value="Genomic_DNA"/>
</dbReference>
<organism evidence="3 4">
    <name type="scientific">Hahella chejuensis (strain KCTC 2396)</name>
    <dbReference type="NCBI Taxonomy" id="349521"/>
    <lineage>
        <taxon>Bacteria</taxon>
        <taxon>Pseudomonadati</taxon>
        <taxon>Pseudomonadota</taxon>
        <taxon>Gammaproteobacteria</taxon>
        <taxon>Oceanospirillales</taxon>
        <taxon>Hahellaceae</taxon>
        <taxon>Hahella</taxon>
    </lineage>
</organism>
<dbReference type="SMART" id="SM00487">
    <property type="entry name" value="DEXDc"/>
    <property type="match status" value="1"/>
</dbReference>
<feature type="coiled-coil region" evidence="1">
    <location>
        <begin position="166"/>
        <end position="218"/>
    </location>
</feature>
<dbReference type="InterPro" id="IPR014001">
    <property type="entry name" value="Helicase_ATP-bd"/>
</dbReference>
<sequence length="1185" mass="135560">MANTPSNFDFLSIWQEAGEIQERAKKAEANVYSDARVSCFYARNCVELFVEKVFDIDERLIRPRHDTSLMSLIHDRGFKQNLKYSLFPKLKGIIQMGNQAVHATAPAQRDALQAVKELHHILYWFTRTYTPGLDRSTFGPFMFDDALVPQTVAIDAKLALSTAKQIKELKEKVEAQDRAVREAEQKRLKESADLRAENEHLKQQVAQAIQTAARAEDKHDYKEAETRHWLIDPLLREAGWLLDKEKDREYSISDMPISPINPQGHGKVDYVLWGDDGIALAVVEAKRTTTSPELGQTQASLYADCLEKECGVRPIIFYSNGYETRLWDDVNYPPRTVQGFYSKDELALMIKRRSERKVFFATGEPSVAAIINNKITNRHYQKSAITAILEHFEVNHARKALLVMATGTGKTRTVISLVDLLTQHNWVKNVLFLADRNALLTQAKKNFVNLLPRISCTLLDSGLKKGSVDSRLYFSTYPTMKNLLDRPAETRPFGVGHFDLIVVDEAHRSVYAKYRQIFEYFDGFLVGLTATPKDEVDKNTYDIFDLQDGMPTYAYEDTSAYAENFLVPPTKISVATKFIREGVKYKDLSEAEKAEWESKEELAEREEVLPSELNNFLFNEHTAELMFSQLLSKDEHGGIHVEGGDVIGKTIIFAANNDHAEFLQKMFDKNYPKWKGKLTQVVTYKNPYAQALIDEFSAVGPDDKPLPFDPKNPKMRIAISVDMLDTGIDVPEVVNLVFFKVVQSKVKFTQMMGRGTRLCPDLFGPGDDKTTFKVFDFCQNFEFFDANPEGVVTGLAKPISQQVFEKRILLAKLAENASAKAPENDTEKAYQAELKTLRGYTLDMLHHQVQGMNLDNFIVRPKRQQIEPFLKRDAWENIDDAKHTELEAHLARLPTEAEPFNGDEQNNNLSNRFDNQILTMQLSLLERGLAPEPLRIKVMEFAQQLEAKTSIPAVKQHLQLIQDIQTLEFWEHVQVVTLEDVRRKLRNLMFALNESEKKVVYTDFEDSVVQVRDVTGIYAIAPLKLTQYRKKTELYIKEHQDHLTIQKLKRNKPITQSDLDILEELLITASGVEDRWIYREKVLERKPLGTFIRELVGLDMNAAKEAFSDFLDESAYNTQQIQFVNQVINYLMSNGILEVKQIFEPPFTDLHDESAYGFFEEDKVVELFGRIRAIRANADVGDMAS</sequence>
<dbReference type="GO" id="GO:0005524">
    <property type="term" value="F:ATP binding"/>
    <property type="evidence" value="ECO:0007669"/>
    <property type="project" value="InterPro"/>
</dbReference>
<dbReference type="Proteomes" id="UP000000238">
    <property type="component" value="Chromosome"/>
</dbReference>
<dbReference type="PANTHER" id="PTHR47396:SF1">
    <property type="entry name" value="ATP-DEPENDENT HELICASE IRC3-RELATED"/>
    <property type="match status" value="1"/>
</dbReference>
<dbReference type="Pfam" id="PF08463">
    <property type="entry name" value="EcoEI_R_C"/>
    <property type="match status" value="1"/>
</dbReference>
<dbReference type="GO" id="GO:0004386">
    <property type="term" value="F:helicase activity"/>
    <property type="evidence" value="ECO:0007669"/>
    <property type="project" value="UniProtKB-KW"/>
</dbReference>
<evidence type="ECO:0000313" key="4">
    <source>
        <dbReference type="Proteomes" id="UP000000238"/>
    </source>
</evidence>
<dbReference type="InterPro" id="IPR006935">
    <property type="entry name" value="Helicase/UvrB_N"/>
</dbReference>
<keyword evidence="3" id="KW-0347">Helicase</keyword>
<keyword evidence="4" id="KW-1185">Reference proteome</keyword>
<dbReference type="STRING" id="349521.HCH_05026"/>
<keyword evidence="1" id="KW-0175">Coiled coil</keyword>
<dbReference type="GO" id="GO:0003677">
    <property type="term" value="F:DNA binding"/>
    <property type="evidence" value="ECO:0007669"/>
    <property type="project" value="InterPro"/>
</dbReference>
<dbReference type="SUPFAM" id="SSF52540">
    <property type="entry name" value="P-loop containing nucleoside triphosphate hydrolases"/>
    <property type="match status" value="2"/>
</dbReference>
<dbReference type="Gene3D" id="3.40.50.300">
    <property type="entry name" value="P-loop containing nucleotide triphosphate hydrolases"/>
    <property type="match status" value="2"/>
</dbReference>
<dbReference type="Gene3D" id="3.90.1570.30">
    <property type="match status" value="1"/>
</dbReference>
<name>Q2SCB4_HAHCH</name>
<evidence type="ECO:0000313" key="3">
    <source>
        <dbReference type="EMBL" id="ABC31710.1"/>
    </source>
</evidence>
<dbReference type="CDD" id="cd18799">
    <property type="entry name" value="SF2_C_EcoAI-like"/>
    <property type="match status" value="1"/>
</dbReference>
<evidence type="ECO:0000256" key="1">
    <source>
        <dbReference type="SAM" id="Coils"/>
    </source>
</evidence>
<keyword evidence="3" id="KW-0378">Hydrolase</keyword>
<dbReference type="HOGENOM" id="CLU_009326_0_0_6"/>
<feature type="domain" description="Helicase ATP-binding" evidence="2">
    <location>
        <begin position="391"/>
        <end position="550"/>
    </location>
</feature>
<evidence type="ECO:0000259" key="2">
    <source>
        <dbReference type="PROSITE" id="PS51192"/>
    </source>
</evidence>
<dbReference type="CDD" id="cd18032">
    <property type="entry name" value="DEXHc_RE_I_III_res"/>
    <property type="match status" value="1"/>
</dbReference>
<protein>
    <submittedName>
        <fullName evidence="3">Type I site-specific restriction-modification system, R (Restriction) subunit and related helicase</fullName>
        <ecNumber evidence="3">3.1.21.3</ecNumber>
    </submittedName>
</protein>
<dbReference type="GO" id="GO:0005829">
    <property type="term" value="C:cytosol"/>
    <property type="evidence" value="ECO:0007669"/>
    <property type="project" value="TreeGrafter"/>
</dbReference>
<dbReference type="InterPro" id="IPR027417">
    <property type="entry name" value="P-loop_NTPase"/>
</dbReference>
<dbReference type="PROSITE" id="PS51192">
    <property type="entry name" value="HELICASE_ATP_BIND_1"/>
    <property type="match status" value="1"/>
</dbReference>
<dbReference type="Pfam" id="PF04851">
    <property type="entry name" value="ResIII"/>
    <property type="match status" value="1"/>
</dbReference>
<dbReference type="EC" id="3.1.21.3" evidence="3"/>
<dbReference type="KEGG" id="hch:HCH_05026"/>
<keyword evidence="3" id="KW-0067">ATP-binding</keyword>
<dbReference type="REBASE" id="11716">
    <property type="entry name" value="HchIP"/>
</dbReference>
<dbReference type="RefSeq" id="WP_011398775.1">
    <property type="nucleotide sequence ID" value="NC_007645.1"/>
</dbReference>
<dbReference type="InterPro" id="IPR013670">
    <property type="entry name" value="EcoEI_R_C_dom"/>
</dbReference>
<accession>Q2SCB4</accession>
<dbReference type="OrthoDB" id="9804086at2"/>
<reference evidence="3 4" key="1">
    <citation type="journal article" date="2005" name="Nucleic Acids Res.">
        <title>Genomic blueprint of Hahella chejuensis, a marine microbe producing an algicidal agent.</title>
        <authorList>
            <person name="Jeong H."/>
            <person name="Yim J.H."/>
            <person name="Lee C."/>
            <person name="Choi S.-H."/>
            <person name="Park Y.K."/>
            <person name="Yoon S.H."/>
            <person name="Hur C.-G."/>
            <person name="Kang H.-Y."/>
            <person name="Kim D."/>
            <person name="Lee H.H."/>
            <person name="Park K.H."/>
            <person name="Park S.-H."/>
            <person name="Park H.-S."/>
            <person name="Lee H.K."/>
            <person name="Oh T.K."/>
            <person name="Kim J.F."/>
        </authorList>
    </citation>
    <scope>NUCLEOTIDE SEQUENCE [LARGE SCALE GENOMIC DNA]</scope>
    <source>
        <strain evidence="3 4">KCTC 2396</strain>
    </source>
</reference>
<dbReference type="eggNOG" id="COG4096">
    <property type="taxonomic scope" value="Bacteria"/>
</dbReference>
<keyword evidence="3" id="KW-0547">Nucleotide-binding</keyword>
<dbReference type="PANTHER" id="PTHR47396">
    <property type="entry name" value="TYPE I RESTRICTION ENZYME ECOKI R PROTEIN"/>
    <property type="match status" value="1"/>
</dbReference>